<dbReference type="Proteomes" id="UP000267821">
    <property type="component" value="Unassembled WGS sequence"/>
</dbReference>
<reference evidence="1 2" key="1">
    <citation type="journal article" date="2018" name="Nat. Ecol. Evol.">
        <title>Pezizomycetes genomes reveal the molecular basis of ectomycorrhizal truffle lifestyle.</title>
        <authorList>
            <person name="Murat C."/>
            <person name="Payen T."/>
            <person name="Noel B."/>
            <person name="Kuo A."/>
            <person name="Morin E."/>
            <person name="Chen J."/>
            <person name="Kohler A."/>
            <person name="Krizsan K."/>
            <person name="Balestrini R."/>
            <person name="Da Silva C."/>
            <person name="Montanini B."/>
            <person name="Hainaut M."/>
            <person name="Levati E."/>
            <person name="Barry K.W."/>
            <person name="Belfiori B."/>
            <person name="Cichocki N."/>
            <person name="Clum A."/>
            <person name="Dockter R.B."/>
            <person name="Fauchery L."/>
            <person name="Guy J."/>
            <person name="Iotti M."/>
            <person name="Le Tacon F."/>
            <person name="Lindquist E.A."/>
            <person name="Lipzen A."/>
            <person name="Malagnac F."/>
            <person name="Mello A."/>
            <person name="Molinier V."/>
            <person name="Miyauchi S."/>
            <person name="Poulain J."/>
            <person name="Riccioni C."/>
            <person name="Rubini A."/>
            <person name="Sitrit Y."/>
            <person name="Splivallo R."/>
            <person name="Traeger S."/>
            <person name="Wang M."/>
            <person name="Zifcakova L."/>
            <person name="Wipf D."/>
            <person name="Zambonelli A."/>
            <person name="Paolocci F."/>
            <person name="Nowrousian M."/>
            <person name="Ottonello S."/>
            <person name="Baldrian P."/>
            <person name="Spatafora J.W."/>
            <person name="Henrissat B."/>
            <person name="Nagy L.G."/>
            <person name="Aury J.M."/>
            <person name="Wincker P."/>
            <person name="Grigoriev I.V."/>
            <person name="Bonfante P."/>
            <person name="Martin F.M."/>
        </authorList>
    </citation>
    <scope>NUCLEOTIDE SEQUENCE [LARGE SCALE GENOMIC DNA]</scope>
    <source>
        <strain evidence="1 2">ATCC MYA-4762</strain>
    </source>
</reference>
<evidence type="ECO:0000313" key="2">
    <source>
        <dbReference type="Proteomes" id="UP000267821"/>
    </source>
</evidence>
<name>A0A3N4LSD2_9PEZI</name>
<accession>A0A3N4LSD2</accession>
<gene>
    <name evidence="1" type="ORF">L211DRAFT_835868</name>
</gene>
<proteinExistence type="predicted"/>
<keyword evidence="2" id="KW-1185">Reference proteome</keyword>
<evidence type="ECO:0000313" key="1">
    <source>
        <dbReference type="EMBL" id="RPB25813.1"/>
    </source>
</evidence>
<dbReference type="OrthoDB" id="10252718at2759"/>
<organism evidence="1 2">
    <name type="scientific">Terfezia boudieri ATCC MYA-4762</name>
    <dbReference type="NCBI Taxonomy" id="1051890"/>
    <lineage>
        <taxon>Eukaryota</taxon>
        <taxon>Fungi</taxon>
        <taxon>Dikarya</taxon>
        <taxon>Ascomycota</taxon>
        <taxon>Pezizomycotina</taxon>
        <taxon>Pezizomycetes</taxon>
        <taxon>Pezizales</taxon>
        <taxon>Pezizaceae</taxon>
        <taxon>Terfezia</taxon>
    </lineage>
</organism>
<sequence>MIQRLSKYYRERVNHLEKCGQLRVRYLELMSEVKIKGYLFHMKYYTQAPVENRRI</sequence>
<dbReference type="EMBL" id="ML121536">
    <property type="protein sequence ID" value="RPB25813.1"/>
    <property type="molecule type" value="Genomic_DNA"/>
</dbReference>
<dbReference type="AlphaFoldDB" id="A0A3N4LSD2"/>
<protein>
    <submittedName>
        <fullName evidence="1">Uncharacterized protein</fullName>
    </submittedName>
</protein>
<dbReference type="InParanoid" id="A0A3N4LSD2"/>